<evidence type="ECO:0000313" key="2">
    <source>
        <dbReference type="Proteomes" id="UP001610335"/>
    </source>
</evidence>
<comment type="caution">
    <text evidence="1">The sequence shown here is derived from an EMBL/GenBank/DDBJ whole genome shotgun (WGS) entry which is preliminary data.</text>
</comment>
<name>A0ABR4IDG9_9EURO</name>
<dbReference type="Proteomes" id="UP001610335">
    <property type="component" value="Unassembled WGS sequence"/>
</dbReference>
<gene>
    <name evidence="1" type="ORF">BDW59DRAFT_161457</name>
</gene>
<evidence type="ECO:0000313" key="1">
    <source>
        <dbReference type="EMBL" id="KAL2825786.1"/>
    </source>
</evidence>
<evidence type="ECO:0008006" key="3">
    <source>
        <dbReference type="Google" id="ProtNLM"/>
    </source>
</evidence>
<proteinExistence type="predicted"/>
<organism evidence="1 2">
    <name type="scientific">Aspergillus cavernicola</name>
    <dbReference type="NCBI Taxonomy" id="176166"/>
    <lineage>
        <taxon>Eukaryota</taxon>
        <taxon>Fungi</taxon>
        <taxon>Dikarya</taxon>
        <taxon>Ascomycota</taxon>
        <taxon>Pezizomycotina</taxon>
        <taxon>Eurotiomycetes</taxon>
        <taxon>Eurotiomycetidae</taxon>
        <taxon>Eurotiales</taxon>
        <taxon>Aspergillaceae</taxon>
        <taxon>Aspergillus</taxon>
        <taxon>Aspergillus subgen. Nidulantes</taxon>
    </lineage>
</organism>
<protein>
    <recommendedName>
        <fullName evidence="3">GPI-anchored cell wall organization protein Ecm33</fullName>
    </recommendedName>
</protein>
<reference evidence="1 2" key="1">
    <citation type="submission" date="2024-07" db="EMBL/GenBank/DDBJ databases">
        <title>Section-level genome sequencing and comparative genomics of Aspergillus sections Usti and Cavernicolus.</title>
        <authorList>
            <consortium name="Lawrence Berkeley National Laboratory"/>
            <person name="Nybo J.L."/>
            <person name="Vesth T.C."/>
            <person name="Theobald S."/>
            <person name="Frisvad J.C."/>
            <person name="Larsen T.O."/>
            <person name="Kjaerboelling I."/>
            <person name="Rothschild-Mancinelli K."/>
            <person name="Lyhne E.K."/>
            <person name="Kogle M.E."/>
            <person name="Barry K."/>
            <person name="Clum A."/>
            <person name="Na H."/>
            <person name="Ledsgaard L."/>
            <person name="Lin J."/>
            <person name="Lipzen A."/>
            <person name="Kuo A."/>
            <person name="Riley R."/>
            <person name="Mondo S."/>
            <person name="LaButti K."/>
            <person name="Haridas S."/>
            <person name="Pangalinan J."/>
            <person name="Salamov A.A."/>
            <person name="Simmons B.A."/>
            <person name="Magnuson J.K."/>
            <person name="Chen J."/>
            <person name="Drula E."/>
            <person name="Henrissat B."/>
            <person name="Wiebenga A."/>
            <person name="Lubbers R.J."/>
            <person name="Gomes A.C."/>
            <person name="Makela M.R."/>
            <person name="Stajich J."/>
            <person name="Grigoriev I.V."/>
            <person name="Mortensen U.H."/>
            <person name="De vries R.P."/>
            <person name="Baker S.E."/>
            <person name="Andersen M.R."/>
        </authorList>
    </citation>
    <scope>NUCLEOTIDE SEQUENCE [LARGE SCALE GENOMIC DNA]</scope>
    <source>
        <strain evidence="1 2">CBS 600.67</strain>
    </source>
</reference>
<sequence>MTSIELTDLPHVRSVKFPNLAASRFSAPRLETVEHMTLGQASHKSEAHLPFLSEIGSMTIIGNYSSVRLDGLQRVNEFLSMCTIPNCDDLFEGSVLGPLNRTLPSLVAANKLTFMGKTSNISTPNLTTLGLDIWPISSAEFTLLDTPASLSFPKLAFLQGTFNAQGTIASIDMFSLFNTSMEINIASSTPLNISLPIVGTTAYLGLHGAIEGVDLTNLKGVRTLDVTSSLRLDCGRLDDVFNDLVKYINDEDDWSYASYMCKSTKEKRSQGMSTGLKAGAGVLFGVVGAVI</sequence>
<dbReference type="EMBL" id="JBFXLS010000034">
    <property type="protein sequence ID" value="KAL2825786.1"/>
    <property type="molecule type" value="Genomic_DNA"/>
</dbReference>
<keyword evidence="2" id="KW-1185">Reference proteome</keyword>
<accession>A0ABR4IDG9</accession>